<gene>
    <name evidence="2" type="ORF">SAMN06269185_1042</name>
</gene>
<feature type="region of interest" description="Disordered" evidence="1">
    <location>
        <begin position="1"/>
        <end position="29"/>
    </location>
</feature>
<organism evidence="2 3">
    <name type="scientific">Natronoarchaeum philippinense</name>
    <dbReference type="NCBI Taxonomy" id="558529"/>
    <lineage>
        <taxon>Archaea</taxon>
        <taxon>Methanobacteriati</taxon>
        <taxon>Methanobacteriota</taxon>
        <taxon>Stenosarchaea group</taxon>
        <taxon>Halobacteria</taxon>
        <taxon>Halobacteriales</taxon>
        <taxon>Natronoarchaeaceae</taxon>
    </lineage>
</organism>
<proteinExistence type="predicted"/>
<name>A0A285N9W5_NATPI</name>
<accession>A0A285N9W5</accession>
<reference evidence="2 3" key="1">
    <citation type="submission" date="2017-09" db="EMBL/GenBank/DDBJ databases">
        <authorList>
            <person name="Ehlers B."/>
            <person name="Leendertz F.H."/>
        </authorList>
    </citation>
    <scope>NUCLEOTIDE SEQUENCE [LARGE SCALE GENOMIC DNA]</scope>
    <source>
        <strain evidence="2 3">DSM 27208</strain>
    </source>
</reference>
<dbReference type="AlphaFoldDB" id="A0A285N9W5"/>
<dbReference type="Proteomes" id="UP000219453">
    <property type="component" value="Unassembled WGS sequence"/>
</dbReference>
<dbReference type="EMBL" id="OBEJ01000001">
    <property type="protein sequence ID" value="SNZ06088.1"/>
    <property type="molecule type" value="Genomic_DNA"/>
</dbReference>
<sequence length="101" mass="11408">MTDRYRVTGDRPAISYGPRPRGEGYTLALTTDDGGRVEISLDERAMYELWVEVRGVPWPSPRRTTETDRMIRQLVHRANGADEEMLRRALDAMGVGDAGSR</sequence>
<evidence type="ECO:0000256" key="1">
    <source>
        <dbReference type="SAM" id="MobiDB-lite"/>
    </source>
</evidence>
<evidence type="ECO:0000313" key="2">
    <source>
        <dbReference type="EMBL" id="SNZ06088.1"/>
    </source>
</evidence>
<dbReference type="OrthoDB" id="317275at2157"/>
<keyword evidence="3" id="KW-1185">Reference proteome</keyword>
<dbReference type="RefSeq" id="WP_218839124.1">
    <property type="nucleotide sequence ID" value="NZ_OBEJ01000001.1"/>
</dbReference>
<evidence type="ECO:0000313" key="3">
    <source>
        <dbReference type="Proteomes" id="UP000219453"/>
    </source>
</evidence>
<protein>
    <submittedName>
        <fullName evidence="2">Uncharacterized protein</fullName>
    </submittedName>
</protein>